<proteinExistence type="predicted"/>
<protein>
    <submittedName>
        <fullName evidence="1">Uncharacterized protein</fullName>
    </submittedName>
</protein>
<organism evidence="1 2">
    <name type="scientific">Legionella jamestowniensis</name>
    <dbReference type="NCBI Taxonomy" id="455"/>
    <lineage>
        <taxon>Bacteria</taxon>
        <taxon>Pseudomonadati</taxon>
        <taxon>Pseudomonadota</taxon>
        <taxon>Gammaproteobacteria</taxon>
        <taxon>Legionellales</taxon>
        <taxon>Legionellaceae</taxon>
        <taxon>Legionella</taxon>
    </lineage>
</organism>
<evidence type="ECO:0000313" key="1">
    <source>
        <dbReference type="EMBL" id="KTD08526.1"/>
    </source>
</evidence>
<gene>
    <name evidence="1" type="ORF">Ljam_2721</name>
</gene>
<accession>A0A0W0UKU6</accession>
<sequence>MEQDKTLFIASKTNLQYIKKGYILEPTNADNCLVNHLPPQPIALLTKYSSIMNDLLTNGIYSNNRLSEI</sequence>
<dbReference type="AlphaFoldDB" id="A0A0W0UKU6"/>
<dbReference type="EMBL" id="LNYG01000013">
    <property type="protein sequence ID" value="KTD08526.1"/>
    <property type="molecule type" value="Genomic_DNA"/>
</dbReference>
<dbReference type="Proteomes" id="UP000054715">
    <property type="component" value="Unassembled WGS sequence"/>
</dbReference>
<comment type="caution">
    <text evidence="1">The sequence shown here is derived from an EMBL/GenBank/DDBJ whole genome shotgun (WGS) entry which is preliminary data.</text>
</comment>
<evidence type="ECO:0000313" key="2">
    <source>
        <dbReference type="Proteomes" id="UP000054715"/>
    </source>
</evidence>
<reference evidence="1 2" key="1">
    <citation type="submission" date="2015-11" db="EMBL/GenBank/DDBJ databases">
        <title>Genomic analysis of 38 Legionella species identifies large and diverse effector repertoires.</title>
        <authorList>
            <person name="Burstein D."/>
            <person name="Amaro F."/>
            <person name="Zusman T."/>
            <person name="Lifshitz Z."/>
            <person name="Cohen O."/>
            <person name="Gilbert J.A."/>
            <person name="Pupko T."/>
            <person name="Shuman H.A."/>
            <person name="Segal G."/>
        </authorList>
    </citation>
    <scope>NUCLEOTIDE SEQUENCE [LARGE SCALE GENOMIC DNA]</scope>
    <source>
        <strain evidence="1 2">JA-26-G1-E2</strain>
    </source>
</reference>
<name>A0A0W0UKU6_9GAMM</name>